<dbReference type="STRING" id="90262.A0A1X2IHD5"/>
<proteinExistence type="predicted"/>
<sequence length="311" mass="36152">MDTLYTHSMRYPDLIHVNARSEEYLTHRRWQLHHQDGDLDIHTGYANLRYGAIIPRSKGQLFVNQFAVQKTLLYQRRMADVFFSFWTNSYPYIVSNPLPLFNAVRRLKNALADHSPYFVKSDIELPLDQRDVRTACENDKCLFVTNIDLLPLSTEYNPDQNLTHSSLGSIAMWKDQLDMDIPEPEFWRHRGYHAAVDGDSTTCWNTFTAPKQGDYFGLDLIGDMRASRLLIQLRQTMEQDAQDAFTIRALNKDGWEDCSIVPDLTQSLPRRMVYQMTCPDGKPISAIRVFFKHTQQRPFDLCAFGLDNFLV</sequence>
<comment type="caution">
    <text evidence="1">The sequence shown here is derived from an EMBL/GenBank/DDBJ whole genome shotgun (WGS) entry which is preliminary data.</text>
</comment>
<organism evidence="1 2">
    <name type="scientific">Absidia repens</name>
    <dbReference type="NCBI Taxonomy" id="90262"/>
    <lineage>
        <taxon>Eukaryota</taxon>
        <taxon>Fungi</taxon>
        <taxon>Fungi incertae sedis</taxon>
        <taxon>Mucoromycota</taxon>
        <taxon>Mucoromycotina</taxon>
        <taxon>Mucoromycetes</taxon>
        <taxon>Mucorales</taxon>
        <taxon>Cunninghamellaceae</taxon>
        <taxon>Absidia</taxon>
    </lineage>
</organism>
<reference evidence="1 2" key="1">
    <citation type="submission" date="2016-07" db="EMBL/GenBank/DDBJ databases">
        <title>Pervasive Adenine N6-methylation of Active Genes in Fungi.</title>
        <authorList>
            <consortium name="DOE Joint Genome Institute"/>
            <person name="Mondo S.J."/>
            <person name="Dannebaum R.O."/>
            <person name="Kuo R.C."/>
            <person name="Labutti K."/>
            <person name="Haridas S."/>
            <person name="Kuo A."/>
            <person name="Salamov A."/>
            <person name="Ahrendt S.R."/>
            <person name="Lipzen A."/>
            <person name="Sullivan W."/>
            <person name="Andreopoulos W.B."/>
            <person name="Clum A."/>
            <person name="Lindquist E."/>
            <person name="Daum C."/>
            <person name="Ramamoorthy G.K."/>
            <person name="Gryganskyi A."/>
            <person name="Culley D."/>
            <person name="Magnuson J.K."/>
            <person name="James T.Y."/>
            <person name="O'Malley M.A."/>
            <person name="Stajich J.E."/>
            <person name="Spatafora J.W."/>
            <person name="Visel A."/>
            <person name="Grigoriev I.V."/>
        </authorList>
    </citation>
    <scope>NUCLEOTIDE SEQUENCE [LARGE SCALE GENOMIC DNA]</scope>
    <source>
        <strain evidence="1 2">NRRL 1336</strain>
    </source>
</reference>
<dbReference type="AlphaFoldDB" id="A0A1X2IHD5"/>
<dbReference type="EMBL" id="MCGE01000011">
    <property type="protein sequence ID" value="ORZ16442.1"/>
    <property type="molecule type" value="Genomic_DNA"/>
</dbReference>
<dbReference type="OrthoDB" id="1684102at2759"/>
<gene>
    <name evidence="1" type="ORF">BCR42DRAFT_327533</name>
</gene>
<accession>A0A1X2IHD5</accession>
<evidence type="ECO:0000313" key="2">
    <source>
        <dbReference type="Proteomes" id="UP000193560"/>
    </source>
</evidence>
<dbReference type="Proteomes" id="UP000193560">
    <property type="component" value="Unassembled WGS sequence"/>
</dbReference>
<protein>
    <submittedName>
        <fullName evidence="1">Uncharacterized protein</fullName>
    </submittedName>
</protein>
<evidence type="ECO:0000313" key="1">
    <source>
        <dbReference type="EMBL" id="ORZ16442.1"/>
    </source>
</evidence>
<keyword evidence="2" id="KW-1185">Reference proteome</keyword>
<name>A0A1X2IHD5_9FUNG</name>